<protein>
    <submittedName>
        <fullName evidence="5">Ribosomal-protein-alanine N-acetyltransferase</fullName>
    </submittedName>
</protein>
<evidence type="ECO:0000256" key="3">
    <source>
        <dbReference type="ARBA" id="ARBA00038502"/>
    </source>
</evidence>
<evidence type="ECO:0000256" key="2">
    <source>
        <dbReference type="ARBA" id="ARBA00023315"/>
    </source>
</evidence>
<name>A0A2T4ZCW8_9BACL</name>
<evidence type="ECO:0000313" key="5">
    <source>
        <dbReference type="EMBL" id="PTM59737.1"/>
    </source>
</evidence>
<dbReference type="EMBL" id="PZZP01000001">
    <property type="protein sequence ID" value="PTM59737.1"/>
    <property type="molecule type" value="Genomic_DNA"/>
</dbReference>
<dbReference type="GO" id="GO:0008999">
    <property type="term" value="F:protein-N-terminal-alanine acetyltransferase activity"/>
    <property type="evidence" value="ECO:0007669"/>
    <property type="project" value="TreeGrafter"/>
</dbReference>
<dbReference type="RefSeq" id="WP_170105411.1">
    <property type="nucleotide sequence ID" value="NZ_PZZP01000001.1"/>
</dbReference>
<comment type="caution">
    <text evidence="5">The sequence shown here is derived from an EMBL/GenBank/DDBJ whole genome shotgun (WGS) entry which is preliminary data.</text>
</comment>
<organism evidence="5 6">
    <name type="scientific">Desmospora activa DSM 45169</name>
    <dbReference type="NCBI Taxonomy" id="1121389"/>
    <lineage>
        <taxon>Bacteria</taxon>
        <taxon>Bacillati</taxon>
        <taxon>Bacillota</taxon>
        <taxon>Bacilli</taxon>
        <taxon>Bacillales</taxon>
        <taxon>Thermoactinomycetaceae</taxon>
        <taxon>Desmospora</taxon>
    </lineage>
</organism>
<reference evidence="5 6" key="1">
    <citation type="submission" date="2018-04" db="EMBL/GenBank/DDBJ databases">
        <title>Genomic Encyclopedia of Archaeal and Bacterial Type Strains, Phase II (KMG-II): from individual species to whole genera.</title>
        <authorList>
            <person name="Goeker M."/>
        </authorList>
    </citation>
    <scope>NUCLEOTIDE SEQUENCE [LARGE SCALE GENOMIC DNA]</scope>
    <source>
        <strain evidence="5 6">DSM 45169</strain>
    </source>
</reference>
<evidence type="ECO:0000256" key="1">
    <source>
        <dbReference type="ARBA" id="ARBA00022679"/>
    </source>
</evidence>
<evidence type="ECO:0000313" key="6">
    <source>
        <dbReference type="Proteomes" id="UP000241639"/>
    </source>
</evidence>
<dbReference type="PANTHER" id="PTHR43792:SF8">
    <property type="entry name" value="[RIBOSOMAL PROTEIN US5]-ALANINE N-ACETYLTRANSFERASE"/>
    <property type="match status" value="1"/>
</dbReference>
<dbReference type="InterPro" id="IPR000182">
    <property type="entry name" value="GNAT_dom"/>
</dbReference>
<keyword evidence="1 5" id="KW-0808">Transferase</keyword>
<dbReference type="SUPFAM" id="SSF55729">
    <property type="entry name" value="Acyl-CoA N-acyltransferases (Nat)"/>
    <property type="match status" value="1"/>
</dbReference>
<dbReference type="PANTHER" id="PTHR43792">
    <property type="entry name" value="GNAT FAMILY, PUTATIVE (AFU_ORTHOLOGUE AFUA_3G00765)-RELATED-RELATED"/>
    <property type="match status" value="1"/>
</dbReference>
<dbReference type="InterPro" id="IPR016181">
    <property type="entry name" value="Acyl_CoA_acyltransferase"/>
</dbReference>
<accession>A0A2T4ZCW8</accession>
<keyword evidence="6" id="KW-1185">Reference proteome</keyword>
<dbReference type="InterPro" id="IPR051531">
    <property type="entry name" value="N-acetyltransferase"/>
</dbReference>
<keyword evidence="2" id="KW-0012">Acyltransferase</keyword>
<sequence length="194" mass="22897">MNRVMVRRLGLEDVEAHWKLRLENRKFVQPYEPVREDGFFSLRSQEQVIRQSMRDWRQDHAYGFGVFLRENDRLIGRVHLSNIVRGAWQNATLGYFLDHRYTGKGLMGEAVQEVLDFAFAEGGLHRVEASVMPDNQPSIRLLQKIGFHRVGLSPRHLKINGRWEDHEIFAMTAEEWEKLQPNKKNEALMQTDRR</sequence>
<comment type="similarity">
    <text evidence="3">Belongs to the acetyltransferase family. RimJ subfamily.</text>
</comment>
<gene>
    <name evidence="5" type="ORF">C8J48_2368</name>
</gene>
<dbReference type="GO" id="GO:0005737">
    <property type="term" value="C:cytoplasm"/>
    <property type="evidence" value="ECO:0007669"/>
    <property type="project" value="TreeGrafter"/>
</dbReference>
<dbReference type="Pfam" id="PF13302">
    <property type="entry name" value="Acetyltransf_3"/>
    <property type="match status" value="1"/>
</dbReference>
<dbReference type="AlphaFoldDB" id="A0A2T4ZCW8"/>
<dbReference type="Proteomes" id="UP000241639">
    <property type="component" value="Unassembled WGS sequence"/>
</dbReference>
<dbReference type="Gene3D" id="3.40.630.30">
    <property type="match status" value="1"/>
</dbReference>
<proteinExistence type="inferred from homology"/>
<dbReference type="PROSITE" id="PS51186">
    <property type="entry name" value="GNAT"/>
    <property type="match status" value="1"/>
</dbReference>
<feature type="domain" description="N-acetyltransferase" evidence="4">
    <location>
        <begin position="4"/>
        <end position="174"/>
    </location>
</feature>
<evidence type="ECO:0000259" key="4">
    <source>
        <dbReference type="PROSITE" id="PS51186"/>
    </source>
</evidence>